<evidence type="ECO:0000313" key="1">
    <source>
        <dbReference type="EMBL" id="KNZ54145.1"/>
    </source>
</evidence>
<organism evidence="1 2">
    <name type="scientific">Puccinia sorghi</name>
    <dbReference type="NCBI Taxonomy" id="27349"/>
    <lineage>
        <taxon>Eukaryota</taxon>
        <taxon>Fungi</taxon>
        <taxon>Dikarya</taxon>
        <taxon>Basidiomycota</taxon>
        <taxon>Pucciniomycotina</taxon>
        <taxon>Pucciniomycetes</taxon>
        <taxon>Pucciniales</taxon>
        <taxon>Pucciniaceae</taxon>
        <taxon>Puccinia</taxon>
    </lineage>
</organism>
<keyword evidence="2" id="KW-1185">Reference proteome</keyword>
<comment type="caution">
    <text evidence="1">The sequence shown here is derived from an EMBL/GenBank/DDBJ whole genome shotgun (WGS) entry which is preliminary data.</text>
</comment>
<dbReference type="AlphaFoldDB" id="A0A0L6V1W8"/>
<dbReference type="Proteomes" id="UP000037035">
    <property type="component" value="Unassembled WGS sequence"/>
</dbReference>
<dbReference type="EMBL" id="LAVV01007979">
    <property type="protein sequence ID" value="KNZ54145.1"/>
    <property type="molecule type" value="Genomic_DNA"/>
</dbReference>
<gene>
    <name evidence="1" type="ORF">VP01_3029g1</name>
</gene>
<evidence type="ECO:0000313" key="2">
    <source>
        <dbReference type="Proteomes" id="UP000037035"/>
    </source>
</evidence>
<sequence>MSEVANTTGTNWASTNPLFCMTVPDAELFSSKRVEVVPYDSWKMHATPNPSGTFISTPEATSYTKAANPGRNLNTNTKKILCKRLSGAQERLVLDTAFESVGNWVDKNVRCREQGFPNSFSPQQSLLSPSTNKRIPKHVPTTAINKASQNSLTDLWEAEIGKDSQNEAGKLALKSHDWKPLEGHIDQIKWNAYRSDLSYSNGLSLILHDGNREEWRARKRYLADERDTRAFFEFMKPDFNLGASFKLYNFLIERSVSDQEIWWSELQYKDLQRRCDMDYGDINLTIQIGDLIEPYISGKKSMPSSKELSEVRNRYFDLFESFKQSEKSYHKKWSIGPGKRWLTKRFSGVPEGEPRYRSLIEDLSSESHPHEWNESLEKMSQNLQATEWAPSSMKFAWLDRGFDVNEMEELLSVLEAYKSRNVKPAYRQITQASQVAKMEKPPAVPLVDSAENMLGIFVNLHRSLSDQSKKRRLMLKWISKNVFDQDDMYESILNIGKYTANTGFERFRFNILLARHRFFRKIKNATRSILNTLRDLFGPKKIKSIFKNLILKK</sequence>
<proteinExistence type="predicted"/>
<protein>
    <submittedName>
        <fullName evidence="1">Uncharacterized protein</fullName>
    </submittedName>
</protein>
<name>A0A0L6V1W8_9BASI</name>
<accession>A0A0L6V1W8</accession>
<dbReference type="OrthoDB" id="2500610at2759"/>
<reference evidence="1 2" key="1">
    <citation type="submission" date="2015-08" db="EMBL/GenBank/DDBJ databases">
        <title>Next Generation Sequencing and Analysis of the Genome of Puccinia sorghi L Schw, the Causal Agent of Maize Common Rust.</title>
        <authorList>
            <person name="Rochi L."/>
            <person name="Burguener G."/>
            <person name="Darino M."/>
            <person name="Turjanski A."/>
            <person name="Kreff E."/>
            <person name="Dieguez M.J."/>
            <person name="Sacco F."/>
        </authorList>
    </citation>
    <scope>NUCLEOTIDE SEQUENCE [LARGE SCALE GENOMIC DNA]</scope>
    <source>
        <strain evidence="1 2">RO10H11247</strain>
    </source>
</reference>
<dbReference type="VEuPathDB" id="FungiDB:VP01_3029g1"/>